<gene>
    <name evidence="3" type="primary">pqqC</name>
    <name evidence="5" type="ORF">LPB072_13635</name>
    <name evidence="6" type="ORF">LPB72_12255</name>
</gene>
<dbReference type="UniPathway" id="UPA00539"/>
<dbReference type="SUPFAM" id="SSF48613">
    <property type="entry name" value="Heme oxygenase-like"/>
    <property type="match status" value="1"/>
</dbReference>
<evidence type="ECO:0000313" key="5">
    <source>
        <dbReference type="EMBL" id="AOW13729.1"/>
    </source>
</evidence>
<keyword evidence="7" id="KW-1185">Reference proteome</keyword>
<dbReference type="PANTHER" id="PTHR40279">
    <property type="entry name" value="PQQC-LIKE PROTEIN"/>
    <property type="match status" value="1"/>
</dbReference>
<dbReference type="NCBIfam" id="TIGR02111">
    <property type="entry name" value="PQQ_syn_pqqC"/>
    <property type="match status" value="1"/>
</dbReference>
<dbReference type="InterPro" id="IPR039068">
    <property type="entry name" value="PqqC-like"/>
</dbReference>
<reference evidence="5 8" key="2">
    <citation type="submission" date="2016-10" db="EMBL/GenBank/DDBJ databases">
        <title>Hydorgenophaga sp. LPB0072 isolated from gastropod.</title>
        <authorList>
            <person name="Kim E."/>
            <person name="Yi H."/>
        </authorList>
    </citation>
    <scope>NUCLEOTIDE SEQUENCE [LARGE SCALE GENOMIC DNA]</scope>
    <source>
        <strain evidence="5 8">LPB0072</strain>
    </source>
</reference>
<comment type="function">
    <text evidence="3">Ring cyclization and eight-electron oxidation of 3a-(2-amino-2-carboxyethyl)-4,5-dioxo-4,5,6,7,8,9-hexahydroquinoline-7,9-dicarboxylic-acid to PQQ.</text>
</comment>
<dbReference type="GO" id="GO:0033732">
    <property type="term" value="F:pyrroloquinoline-quinone synthase activity"/>
    <property type="evidence" value="ECO:0007669"/>
    <property type="project" value="UniProtKB-EC"/>
</dbReference>
<dbReference type="RefSeq" id="WP_066090767.1">
    <property type="nucleotide sequence ID" value="NZ_CP017476.1"/>
</dbReference>
<evidence type="ECO:0000313" key="7">
    <source>
        <dbReference type="Proteomes" id="UP000185657"/>
    </source>
</evidence>
<evidence type="ECO:0000313" key="8">
    <source>
        <dbReference type="Proteomes" id="UP000185680"/>
    </source>
</evidence>
<comment type="similarity">
    <text evidence="3">Belongs to the PqqC family.</text>
</comment>
<proteinExistence type="inferred from homology"/>
<comment type="catalytic activity">
    <reaction evidence="3">
        <text>6-(2-amino-2-carboxyethyl)-7,8-dioxo-1,2,3,4,7,8-hexahydroquinoline-2,4-dicarboxylate + 3 O2 = pyrroloquinoline quinone + 2 H2O2 + 2 H2O + H(+)</text>
        <dbReference type="Rhea" id="RHEA:10692"/>
        <dbReference type="ChEBI" id="CHEBI:15377"/>
        <dbReference type="ChEBI" id="CHEBI:15378"/>
        <dbReference type="ChEBI" id="CHEBI:15379"/>
        <dbReference type="ChEBI" id="CHEBI:16240"/>
        <dbReference type="ChEBI" id="CHEBI:58442"/>
        <dbReference type="ChEBI" id="CHEBI:58778"/>
        <dbReference type="EC" id="1.3.3.11"/>
    </reaction>
</comment>
<dbReference type="EMBL" id="LVWD01000013">
    <property type="protein sequence ID" value="OAD42026.1"/>
    <property type="molecule type" value="Genomic_DNA"/>
</dbReference>
<name>A0A167I215_9BURK</name>
<keyword evidence="2 3" id="KW-0560">Oxidoreductase</keyword>
<dbReference type="InterPro" id="IPR016084">
    <property type="entry name" value="Haem_Oase-like_multi-hlx"/>
</dbReference>
<dbReference type="PANTHER" id="PTHR40279:SF3">
    <property type="entry name" value="4-AMINOBENZOATE SYNTHASE"/>
    <property type="match status" value="1"/>
</dbReference>
<dbReference type="GO" id="GO:0018189">
    <property type="term" value="P:pyrroloquinoline quinone biosynthetic process"/>
    <property type="evidence" value="ECO:0007669"/>
    <property type="project" value="UniProtKB-UniRule"/>
</dbReference>
<dbReference type="STRING" id="1763535.LPB072_13635"/>
<dbReference type="AlphaFoldDB" id="A0A167I215"/>
<dbReference type="Gene3D" id="1.20.910.10">
    <property type="entry name" value="Heme oxygenase-like"/>
    <property type="match status" value="1"/>
</dbReference>
<evidence type="ECO:0000256" key="3">
    <source>
        <dbReference type="HAMAP-Rule" id="MF_00654"/>
    </source>
</evidence>
<dbReference type="EC" id="1.3.3.11" evidence="3"/>
<keyword evidence="1 3" id="KW-0884">PQQ biosynthesis</keyword>
<evidence type="ECO:0000256" key="2">
    <source>
        <dbReference type="ARBA" id="ARBA00023002"/>
    </source>
</evidence>
<dbReference type="InterPro" id="IPR011845">
    <property type="entry name" value="PqqC"/>
</dbReference>
<evidence type="ECO:0000256" key="1">
    <source>
        <dbReference type="ARBA" id="ARBA00022905"/>
    </source>
</evidence>
<dbReference type="EMBL" id="CP017476">
    <property type="protein sequence ID" value="AOW13729.1"/>
    <property type="molecule type" value="Genomic_DNA"/>
</dbReference>
<reference evidence="6 7" key="1">
    <citation type="submission" date="2016-02" db="EMBL/GenBank/DDBJ databases">
        <title>Draft genome sequence of Hydrogenophaga sp. LPB0072.</title>
        <authorList>
            <person name="Shin S.-K."/>
            <person name="Yi H."/>
        </authorList>
    </citation>
    <scope>NUCLEOTIDE SEQUENCE [LARGE SCALE GENOMIC DNA]</scope>
    <source>
        <strain evidence="6 7">LPB0072</strain>
    </source>
</reference>
<organism evidence="5 8">
    <name type="scientific">Hydrogenophaga crassostreae</name>
    <dbReference type="NCBI Taxonomy" id="1763535"/>
    <lineage>
        <taxon>Bacteria</taxon>
        <taxon>Pseudomonadati</taxon>
        <taxon>Pseudomonadota</taxon>
        <taxon>Betaproteobacteria</taxon>
        <taxon>Burkholderiales</taxon>
        <taxon>Comamonadaceae</taxon>
        <taxon>Hydrogenophaga</taxon>
    </lineage>
</organism>
<feature type="domain" description="Thiaminase-2/PQQC" evidence="4">
    <location>
        <begin position="23"/>
        <end position="236"/>
    </location>
</feature>
<sequence length="243" mass="27823">MEIAQHPRPANGLPAWTPEAFEAQLRDKGRSYHIHHPFNVRMNTGGCTPDEIRCWVANRFYYQICIPRKDAAVLANMPDRAHRRLWMERILDHDGHGDFEGDAAGGIEAWTRLGEAVGISREELWSLQGVAPAVRFACDAYVNFAAKAPWQEAVCSSLTEMFAPQIHKDRLATWPRHYPWIEANGLSYFRSRIPLAGRDVEHGLRVTLEHFTTRAQQHRALDILQFKLDILWSMLDAIEKASQ</sequence>
<evidence type="ECO:0000259" key="4">
    <source>
        <dbReference type="Pfam" id="PF03070"/>
    </source>
</evidence>
<dbReference type="OrthoDB" id="9800756at2"/>
<dbReference type="Proteomes" id="UP000185657">
    <property type="component" value="Unassembled WGS sequence"/>
</dbReference>
<dbReference type="HAMAP" id="MF_00654">
    <property type="entry name" value="PQQ_syn_PqqC"/>
    <property type="match status" value="1"/>
</dbReference>
<dbReference type="InterPro" id="IPR004305">
    <property type="entry name" value="Thiaminase-2/PQQC"/>
</dbReference>
<dbReference type="Proteomes" id="UP000185680">
    <property type="component" value="Chromosome"/>
</dbReference>
<dbReference type="KEGG" id="hyl:LPB072_13635"/>
<dbReference type="Pfam" id="PF03070">
    <property type="entry name" value="TENA_THI-4"/>
    <property type="match status" value="1"/>
</dbReference>
<protein>
    <recommendedName>
        <fullName evidence="3">Pyrroloquinoline-quinone synthase</fullName>
        <ecNumber evidence="3">1.3.3.11</ecNumber>
    </recommendedName>
    <alternativeName>
        <fullName evidence="3">Coenzyme PQQ synthesis protein C</fullName>
    </alternativeName>
    <alternativeName>
        <fullName evidence="3">Pyrroloquinoline quinone biosynthesis protein C</fullName>
    </alternativeName>
</protein>
<evidence type="ECO:0000313" key="6">
    <source>
        <dbReference type="EMBL" id="OAD42026.1"/>
    </source>
</evidence>
<accession>A0A167I215</accession>
<comment type="pathway">
    <text evidence="3">Cofactor biosynthesis; pyrroloquinoline quinone biosynthesis.</text>
</comment>